<evidence type="ECO:0000313" key="2">
    <source>
        <dbReference type="Proteomes" id="UP000176751"/>
    </source>
</evidence>
<dbReference type="Proteomes" id="UP000176751">
    <property type="component" value="Unassembled WGS sequence"/>
</dbReference>
<comment type="caution">
    <text evidence="1">The sequence shown here is derived from an EMBL/GenBank/DDBJ whole genome shotgun (WGS) entry which is preliminary data.</text>
</comment>
<evidence type="ECO:0000313" key="1">
    <source>
        <dbReference type="EMBL" id="OGE01948.1"/>
    </source>
</evidence>
<dbReference type="EMBL" id="MFCA01000022">
    <property type="protein sequence ID" value="OGE01948.1"/>
    <property type="molecule type" value="Genomic_DNA"/>
</dbReference>
<dbReference type="STRING" id="1797737.A2196_05050"/>
<protein>
    <submittedName>
        <fullName evidence="1">Uncharacterized protein</fullName>
    </submittedName>
</protein>
<accession>A0A1F5HCV4</accession>
<gene>
    <name evidence="1" type="ORF">A2196_05050</name>
</gene>
<dbReference type="AlphaFoldDB" id="A0A1F5HCV4"/>
<organism evidence="1 2">
    <name type="scientific">Candidatus Curtissbacteria bacterium RIFOXYA1_FULL_41_14</name>
    <dbReference type="NCBI Taxonomy" id="1797737"/>
    <lineage>
        <taxon>Bacteria</taxon>
        <taxon>Candidatus Curtissiibacteriota</taxon>
    </lineage>
</organism>
<proteinExistence type="predicted"/>
<reference evidence="1 2" key="1">
    <citation type="journal article" date="2016" name="Nat. Commun.">
        <title>Thousands of microbial genomes shed light on interconnected biogeochemical processes in an aquifer system.</title>
        <authorList>
            <person name="Anantharaman K."/>
            <person name="Brown C.T."/>
            <person name="Hug L.A."/>
            <person name="Sharon I."/>
            <person name="Castelle C.J."/>
            <person name="Probst A.J."/>
            <person name="Thomas B.C."/>
            <person name="Singh A."/>
            <person name="Wilkins M.J."/>
            <person name="Karaoz U."/>
            <person name="Brodie E.L."/>
            <person name="Williams K.H."/>
            <person name="Hubbard S.S."/>
            <person name="Banfield J.F."/>
        </authorList>
    </citation>
    <scope>NUCLEOTIDE SEQUENCE [LARGE SCALE GENOMIC DNA]</scope>
</reference>
<sequence length="297" mass="33489">MERPIGDQTQFVPSVTFENLYGDSRLALDALEKDLGRGIKETQKLNADWAEDQLRVLRKDRREPLLDILLVDENGQILRAISTYWSYARNAQLALSPTDLAQFTVKNKKIVYPLVPQNDSALFWLARDEGRVQSALQKYFGEVEVGDYLAAHPAASEMTGSVRLAWVQKGRAGKSKFADEGIIFGNLGFWVNRKLRLGNSGPGIYVQRVRFDDSRLLPEDTYISPLDPTQVNKRGGKVMEDKYPNVRVIRVDPVLSKHDFIPLALNSSPNSEYPVVLSYTTARPWLDWVPKHGGVSS</sequence>
<name>A0A1F5HCV4_9BACT</name>